<dbReference type="InterPro" id="IPR009057">
    <property type="entry name" value="Homeodomain-like_sf"/>
</dbReference>
<dbReference type="EMBL" id="JAUIZM010000008">
    <property type="protein sequence ID" value="KAK1369114.1"/>
    <property type="molecule type" value="Genomic_DNA"/>
</dbReference>
<gene>
    <name evidence="9" type="ORF">POM88_035206</name>
</gene>
<dbReference type="InterPro" id="IPR045279">
    <property type="entry name" value="ARR-like"/>
</dbReference>
<dbReference type="FunFam" id="1.10.10.60:FF:000007">
    <property type="entry name" value="Two-component response regulator"/>
    <property type="match status" value="1"/>
</dbReference>
<dbReference type="PANTHER" id="PTHR43874:SF19">
    <property type="entry name" value="RESPONSE REGULATOR 23-RELATED"/>
    <property type="match status" value="1"/>
</dbReference>
<reference evidence="9" key="2">
    <citation type="submission" date="2023-05" db="EMBL/GenBank/DDBJ databases">
        <authorList>
            <person name="Schelkunov M.I."/>
        </authorList>
    </citation>
    <scope>NUCLEOTIDE SEQUENCE</scope>
    <source>
        <strain evidence="9">Hsosn_3</strain>
        <tissue evidence="9">Leaf</tissue>
    </source>
</reference>
<dbReference type="Gene3D" id="1.10.10.60">
    <property type="entry name" value="Homeodomain-like"/>
    <property type="match status" value="1"/>
</dbReference>
<reference evidence="9" key="1">
    <citation type="submission" date="2023-02" db="EMBL/GenBank/DDBJ databases">
        <title>Genome of toxic invasive species Heracleum sosnowskyi carries increased number of genes despite the absence of recent whole-genome duplications.</title>
        <authorList>
            <person name="Schelkunov M."/>
            <person name="Shtratnikova V."/>
            <person name="Makarenko M."/>
            <person name="Klepikova A."/>
            <person name="Omelchenko D."/>
            <person name="Novikova G."/>
            <person name="Obukhova E."/>
            <person name="Bogdanov V."/>
            <person name="Penin A."/>
            <person name="Logacheva M."/>
        </authorList>
    </citation>
    <scope>NUCLEOTIDE SEQUENCE</scope>
    <source>
        <strain evidence="9">Hsosn_3</strain>
        <tissue evidence="9">Leaf</tissue>
    </source>
</reference>
<evidence type="ECO:0000256" key="7">
    <source>
        <dbReference type="SAM" id="MobiDB-lite"/>
    </source>
</evidence>
<organism evidence="9 10">
    <name type="scientific">Heracleum sosnowskyi</name>
    <dbReference type="NCBI Taxonomy" id="360622"/>
    <lineage>
        <taxon>Eukaryota</taxon>
        <taxon>Viridiplantae</taxon>
        <taxon>Streptophyta</taxon>
        <taxon>Embryophyta</taxon>
        <taxon>Tracheophyta</taxon>
        <taxon>Spermatophyta</taxon>
        <taxon>Magnoliopsida</taxon>
        <taxon>eudicotyledons</taxon>
        <taxon>Gunneridae</taxon>
        <taxon>Pentapetalae</taxon>
        <taxon>asterids</taxon>
        <taxon>campanulids</taxon>
        <taxon>Apiales</taxon>
        <taxon>Apiaceae</taxon>
        <taxon>Apioideae</taxon>
        <taxon>apioid superclade</taxon>
        <taxon>Tordylieae</taxon>
        <taxon>Tordyliinae</taxon>
        <taxon>Heracleum</taxon>
    </lineage>
</organism>
<evidence type="ECO:0000256" key="6">
    <source>
        <dbReference type="PROSITE-ProRule" id="PRU00169"/>
    </source>
</evidence>
<dbReference type="SUPFAM" id="SSF46689">
    <property type="entry name" value="Homeodomain-like"/>
    <property type="match status" value="1"/>
</dbReference>
<feature type="region of interest" description="Disordered" evidence="7">
    <location>
        <begin position="520"/>
        <end position="559"/>
    </location>
</feature>
<dbReference type="InterPro" id="IPR011006">
    <property type="entry name" value="CheY-like_superfamily"/>
</dbReference>
<keyword evidence="6" id="KW-0597">Phosphoprotein</keyword>
<dbReference type="GO" id="GO:0009736">
    <property type="term" value="P:cytokinin-activated signaling pathway"/>
    <property type="evidence" value="ECO:0007669"/>
    <property type="project" value="InterPro"/>
</dbReference>
<accession>A0AAD8HKZ3</accession>
<evidence type="ECO:0000313" key="10">
    <source>
        <dbReference type="Proteomes" id="UP001237642"/>
    </source>
</evidence>
<evidence type="ECO:0000256" key="1">
    <source>
        <dbReference type="ARBA" id="ARBA00004123"/>
    </source>
</evidence>
<evidence type="ECO:0000313" key="9">
    <source>
        <dbReference type="EMBL" id="KAK1369114.1"/>
    </source>
</evidence>
<keyword evidence="5" id="KW-0539">Nucleus</keyword>
<proteinExistence type="predicted"/>
<feature type="modified residue" description="4-aspartylphosphate" evidence="6">
    <location>
        <position position="52"/>
    </location>
</feature>
<comment type="caution">
    <text evidence="9">The sequence shown here is derived from an EMBL/GenBank/DDBJ whole genome shotgun (WGS) entry which is preliminary data.</text>
</comment>
<feature type="region of interest" description="Disordered" evidence="7">
    <location>
        <begin position="449"/>
        <end position="476"/>
    </location>
</feature>
<evidence type="ECO:0000256" key="2">
    <source>
        <dbReference type="ARBA" id="ARBA00023012"/>
    </source>
</evidence>
<dbReference type="InterPro" id="IPR001789">
    <property type="entry name" value="Sig_transdc_resp-reg_receiver"/>
</dbReference>
<keyword evidence="10" id="KW-1185">Reference proteome</keyword>
<dbReference type="PROSITE" id="PS50110">
    <property type="entry name" value="RESPONSE_REGULATORY"/>
    <property type="match status" value="1"/>
</dbReference>
<dbReference type="CDD" id="cd17584">
    <property type="entry name" value="REC_typeB_ARR-like"/>
    <property type="match status" value="1"/>
</dbReference>
<dbReference type="GO" id="GO:0003677">
    <property type="term" value="F:DNA binding"/>
    <property type="evidence" value="ECO:0007669"/>
    <property type="project" value="InterPro"/>
</dbReference>
<dbReference type="SUPFAM" id="SSF52172">
    <property type="entry name" value="CheY-like"/>
    <property type="match status" value="1"/>
</dbReference>
<evidence type="ECO:0000256" key="3">
    <source>
        <dbReference type="ARBA" id="ARBA00023015"/>
    </source>
</evidence>
<dbReference type="NCBIfam" id="TIGR01557">
    <property type="entry name" value="myb_SHAQKYF"/>
    <property type="match status" value="1"/>
</dbReference>
<keyword evidence="4" id="KW-0804">Transcription</keyword>
<comment type="subcellular location">
    <subcellularLocation>
        <location evidence="1">Nucleus</location>
    </subcellularLocation>
</comment>
<dbReference type="Gene3D" id="3.40.50.2300">
    <property type="match status" value="1"/>
</dbReference>
<protein>
    <recommendedName>
        <fullName evidence="8">Response regulatory domain-containing protein</fullName>
    </recommendedName>
</protein>
<dbReference type="Pfam" id="PF00072">
    <property type="entry name" value="Response_reg"/>
    <property type="match status" value="1"/>
</dbReference>
<dbReference type="GO" id="GO:0005634">
    <property type="term" value="C:nucleus"/>
    <property type="evidence" value="ECO:0007669"/>
    <property type="project" value="UniProtKB-SubCell"/>
</dbReference>
<keyword evidence="3" id="KW-0805">Transcription regulation</keyword>
<dbReference type="Proteomes" id="UP001237642">
    <property type="component" value="Unassembled WGS sequence"/>
</dbReference>
<dbReference type="SMART" id="SM00448">
    <property type="entry name" value="REC"/>
    <property type="match status" value="1"/>
</dbReference>
<evidence type="ECO:0000256" key="4">
    <source>
        <dbReference type="ARBA" id="ARBA00023163"/>
    </source>
</evidence>
<feature type="compositionally biased region" description="Acidic residues" evidence="7">
    <location>
        <begin position="522"/>
        <end position="559"/>
    </location>
</feature>
<dbReference type="GO" id="GO:0000160">
    <property type="term" value="P:phosphorelay signal transduction system"/>
    <property type="evidence" value="ECO:0007669"/>
    <property type="project" value="UniProtKB-KW"/>
</dbReference>
<evidence type="ECO:0000256" key="5">
    <source>
        <dbReference type="ARBA" id="ARBA00023242"/>
    </source>
</evidence>
<evidence type="ECO:0000259" key="8">
    <source>
        <dbReference type="PROSITE" id="PS50110"/>
    </source>
</evidence>
<dbReference type="AlphaFoldDB" id="A0AAD8HKZ3"/>
<dbReference type="InterPro" id="IPR006447">
    <property type="entry name" value="Myb_dom_plants"/>
</dbReference>
<feature type="region of interest" description="Disordered" evidence="7">
    <location>
        <begin position="409"/>
        <end position="431"/>
    </location>
</feature>
<name>A0AAD8HKZ3_9APIA</name>
<sequence length="559" mass="61893">MYNVLVVDDDPTCLTILKANLQKWSYEVTAVNHGHDALCRLRAKPYDIVLSDVHMPLMDGFELLRQINQEFRLPVILISSDSKVEVLSKGFQSGAQFFLVKPVVAEDVKNIWQFSEWWKCNINKRVSPISEINRLSQENAGGNIAISADNFVTERTKKFVWTQNLHTRFVESLLVLGYHEAVPRTILEFMNVPELRREQVGSHLQKYRQFMDRVLDGSAEIERSRWIDPNCYSSFVSGNPHLMLLNQLRNEKRTFKLVAPNTSGGANNYMFTSANHIGTSGTAPYHNDFYSNQAFNMGGQGSNSVLTGHKIKGGQEMSTGVFLDSNQFGNTSAVNEHLLGGGQMTNQNFFTGHNINGNYQLRIVKHDPSTDISFGANQLGNTSAASGHQLGARQMTVPNLFNGHNIDGSQQLSAGGMTDQKSRFNNSELGNTSAANEHQLGAPQMTVSNLFTGHNIDGGQQLSGGGMTDQKNRFNNNEVLPPYNSLVGPNLIQGKDGEDFWGDLFMHVDIADDKNVVIANEIGDDSDEADVNSGDSDDSDEDDENPGDSDDDADYDPEE</sequence>
<dbReference type="PANTHER" id="PTHR43874">
    <property type="entry name" value="TWO-COMPONENT RESPONSE REGULATOR"/>
    <property type="match status" value="1"/>
</dbReference>
<keyword evidence="2" id="KW-0902">Two-component regulatory system</keyword>
<feature type="domain" description="Response regulatory" evidence="8">
    <location>
        <begin position="3"/>
        <end position="116"/>
    </location>
</feature>